<feature type="domain" description="GIY-YIG" evidence="1">
    <location>
        <begin position="6"/>
        <end position="121"/>
    </location>
</feature>
<dbReference type="PANTHER" id="PTHR37460:SF1">
    <property type="entry name" value="ENDONUCLEASE III"/>
    <property type="match status" value="1"/>
</dbReference>
<dbReference type="InterPro" id="IPR000305">
    <property type="entry name" value="GIY-YIG_endonuc"/>
</dbReference>
<keyword evidence="3" id="KW-1185">Reference proteome</keyword>
<dbReference type="PANTHER" id="PTHR37460">
    <property type="entry name" value="ENDONUCLEASE III"/>
    <property type="match status" value="1"/>
</dbReference>
<dbReference type="AlphaFoldDB" id="A0A1R1MMZ2"/>
<evidence type="ECO:0000259" key="1">
    <source>
        <dbReference type="SMART" id="SM00465"/>
    </source>
</evidence>
<name>A0A1R1MMZ2_9BACT</name>
<evidence type="ECO:0000313" key="3">
    <source>
        <dbReference type="Proteomes" id="UP000187408"/>
    </source>
</evidence>
<protein>
    <recommendedName>
        <fullName evidence="1">GIY-YIG domain-containing protein</fullName>
    </recommendedName>
</protein>
<comment type="caution">
    <text evidence="2">The sequence shown here is derived from an EMBL/GenBank/DDBJ whole genome shotgun (WGS) entry which is preliminary data.</text>
</comment>
<organism evidence="2 3">
    <name type="scientific">Desulfurobacterium indicum</name>
    <dbReference type="NCBI Taxonomy" id="1914305"/>
    <lineage>
        <taxon>Bacteria</taxon>
        <taxon>Pseudomonadati</taxon>
        <taxon>Aquificota</taxon>
        <taxon>Aquificia</taxon>
        <taxon>Desulfurobacteriales</taxon>
        <taxon>Desulfurobacteriaceae</taxon>
        <taxon>Desulfurobacterium</taxon>
    </lineage>
</organism>
<accession>A0A1R1MMZ2</accession>
<dbReference type="EMBL" id="MOEN01000004">
    <property type="protein sequence ID" value="OMH41119.1"/>
    <property type="molecule type" value="Genomic_DNA"/>
</dbReference>
<dbReference type="Proteomes" id="UP000187408">
    <property type="component" value="Unassembled WGS sequence"/>
</dbReference>
<reference evidence="2 3" key="1">
    <citation type="submission" date="2016-10" db="EMBL/GenBank/DDBJ databases">
        <title>Genome sequence of a sulfur-reducing bacterium Desulfurobacterium indicum K6013.</title>
        <authorList>
            <person name="Cao J."/>
            <person name="Shao Z."/>
            <person name="Alain K."/>
            <person name="Jebbar M."/>
        </authorList>
    </citation>
    <scope>NUCLEOTIDE SEQUENCE [LARGE SCALE GENOMIC DNA]</scope>
    <source>
        <strain evidence="2 3">K6013</strain>
    </source>
</reference>
<dbReference type="Pfam" id="PF01986">
    <property type="entry name" value="DUF123"/>
    <property type="match status" value="1"/>
</dbReference>
<evidence type="ECO:0000313" key="2">
    <source>
        <dbReference type="EMBL" id="OMH41119.1"/>
    </source>
</evidence>
<dbReference type="InterPro" id="IPR002837">
    <property type="entry name" value="DUF123"/>
</dbReference>
<sequence length="142" mass="16395">MNFPESKGTYILVFSLQKRKLIHTRNKSFMLSEGIYSYVGSAFGAGGLKSRLNRHLKKRKKKHWHLDYVSTFRSFKPLVVYCFPEERIECYIADKFEKVFESVPDFGCSDCSCKSHLFLVNSVSEVDKIISNLPFFSFNLGG</sequence>
<dbReference type="SMART" id="SM00465">
    <property type="entry name" value="GIYc"/>
    <property type="match status" value="1"/>
</dbReference>
<proteinExistence type="predicted"/>
<dbReference type="STRING" id="1914305.BLW93_01835"/>
<gene>
    <name evidence="2" type="ORF">BLW93_01835</name>
</gene>